<organism evidence="1 2">
    <name type="scientific">Steinernema hermaphroditum</name>
    <dbReference type="NCBI Taxonomy" id="289476"/>
    <lineage>
        <taxon>Eukaryota</taxon>
        <taxon>Metazoa</taxon>
        <taxon>Ecdysozoa</taxon>
        <taxon>Nematoda</taxon>
        <taxon>Chromadorea</taxon>
        <taxon>Rhabditida</taxon>
        <taxon>Tylenchina</taxon>
        <taxon>Panagrolaimomorpha</taxon>
        <taxon>Strongyloidoidea</taxon>
        <taxon>Steinernematidae</taxon>
        <taxon>Steinernema</taxon>
    </lineage>
</organism>
<evidence type="ECO:0000313" key="1">
    <source>
        <dbReference type="EMBL" id="KAK0411074.1"/>
    </source>
</evidence>
<dbReference type="EMBL" id="JAUCMV010000003">
    <property type="protein sequence ID" value="KAK0411074.1"/>
    <property type="molecule type" value="Genomic_DNA"/>
</dbReference>
<protein>
    <submittedName>
        <fullName evidence="1">Uncharacterized protein</fullName>
    </submittedName>
</protein>
<gene>
    <name evidence="1" type="ORF">QR680_005465</name>
</gene>
<proteinExistence type="predicted"/>
<evidence type="ECO:0000313" key="2">
    <source>
        <dbReference type="Proteomes" id="UP001175271"/>
    </source>
</evidence>
<accession>A0AA39HTE6</accession>
<dbReference type="Proteomes" id="UP001175271">
    <property type="component" value="Unassembled WGS sequence"/>
</dbReference>
<reference evidence="1" key="1">
    <citation type="submission" date="2023-06" db="EMBL/GenBank/DDBJ databases">
        <title>Genomic analysis of the entomopathogenic nematode Steinernema hermaphroditum.</title>
        <authorList>
            <person name="Schwarz E.M."/>
            <person name="Heppert J.K."/>
            <person name="Baniya A."/>
            <person name="Schwartz H.T."/>
            <person name="Tan C.-H."/>
            <person name="Antoshechkin I."/>
            <person name="Sternberg P.W."/>
            <person name="Goodrich-Blair H."/>
            <person name="Dillman A.R."/>
        </authorList>
    </citation>
    <scope>NUCLEOTIDE SEQUENCE</scope>
    <source>
        <strain evidence="1">PS9179</strain>
        <tissue evidence="1">Whole animal</tissue>
    </source>
</reference>
<dbReference type="AlphaFoldDB" id="A0AA39HTE6"/>
<keyword evidence="2" id="KW-1185">Reference proteome</keyword>
<name>A0AA39HTE6_9BILA</name>
<comment type="caution">
    <text evidence="1">The sequence shown here is derived from an EMBL/GenBank/DDBJ whole genome shotgun (WGS) entry which is preliminary data.</text>
</comment>
<sequence length="334" mass="38123">MDGASLPLCFVESVVSILSAHALQIDDWNASLLRLDDLFWPLVARGYAPKLEEYVVYICTTKEHLKCVFFGPLSRRRDADVLTLAEISKVNRQSYRISQAYICSEELDAKQLVFESALDQGVRRFEEAPVVEFGRLLRFLALQLMGCHNSSLRLRSNENGLAQKLHKQIHFATLTMDYCGEHGERFLEGQISNSTQLRMITLKGPWTNAVARSLENYLCAGKALQASHYGVKLAFDQTFFKRLFATWQQHSQTFKNFGVHLKIDFEIDKLARIMEIKPRKHFTAKHPSDAATVSVTFNEVRKSVSLFFAVCMCGKQHRNNLCFVCSSVHYLCKP</sequence>